<keyword evidence="15" id="KW-1185">Reference proteome</keyword>
<dbReference type="AlphaFoldDB" id="Q0RRI4"/>
<keyword evidence="14" id="KW-0121">Carboxypeptidase</keyword>
<sequence>MGLLFAPAVWLAPALAAAAATPAAPGAGGQAIGGAQAGTGGTTGAGGQAGVDAPTALAAPDTPAPAPAGSPAPPAPAGLTAQAWLVADAGSGAVLAASRPHAPDLPASTMKILTALTVLPGLPPDRVITVDENAPRVDGTKVGLVPGVGYTVRDLATAMMISSGNDATVALVEAAGGTAAVLARMNALARSLGTRETVAGDPTGLDSPGQVTSVYDLAVLGRAALNDPSVRGYLTIPRASLAGRGDQRFEIQNHNALLRTYDGAVGVKNGYTVAAGATFVGAATRGGRTLIVALLRAAPAYGTDARALLDWGFAHADQVTPVGYLPNPAASVAGDATRPVAAAQAVARPAAAPVHRADHSGGLAGDIGPMTWIALALTAGACVMTVLTRRAARGRRRHRESGPPVVVGTSPAVPRGRCASRLGARPRRAVPPQPDPPEVSDGWRRRSRARSLAVSVASERVATDPPEEYGVVEVDSSGSRREGWRPGEDRFGRDRSDADPCDGDGSDPGGSAGAVPRADGESAPWGTAGREASRLADPFGR</sequence>
<feature type="compositionally biased region" description="Basic and acidic residues" evidence="10">
    <location>
        <begin position="478"/>
        <end position="498"/>
    </location>
</feature>
<evidence type="ECO:0000256" key="10">
    <source>
        <dbReference type="SAM" id="MobiDB-lite"/>
    </source>
</evidence>
<keyword evidence="3 14" id="KW-0378">Hydrolase</keyword>
<gene>
    <name evidence="14" type="ordered locus">FRAAL1173</name>
</gene>
<comment type="similarity">
    <text evidence="1 9">Belongs to the peptidase S11 family.</text>
</comment>
<dbReference type="GO" id="GO:0009252">
    <property type="term" value="P:peptidoglycan biosynthetic process"/>
    <property type="evidence" value="ECO:0007669"/>
    <property type="project" value="UniProtKB-KW"/>
</dbReference>
<evidence type="ECO:0000313" key="14">
    <source>
        <dbReference type="EMBL" id="CAJ59835.1"/>
    </source>
</evidence>
<dbReference type="GO" id="GO:0006508">
    <property type="term" value="P:proteolysis"/>
    <property type="evidence" value="ECO:0007669"/>
    <property type="project" value="InterPro"/>
</dbReference>
<dbReference type="EMBL" id="CT573213">
    <property type="protein sequence ID" value="CAJ59835.1"/>
    <property type="molecule type" value="Genomic_DNA"/>
</dbReference>
<feature type="active site" evidence="7">
    <location>
        <position position="163"/>
    </location>
</feature>
<evidence type="ECO:0000256" key="1">
    <source>
        <dbReference type="ARBA" id="ARBA00007164"/>
    </source>
</evidence>
<evidence type="ECO:0000256" key="2">
    <source>
        <dbReference type="ARBA" id="ARBA00022729"/>
    </source>
</evidence>
<dbReference type="InterPro" id="IPR012338">
    <property type="entry name" value="Beta-lactam/transpept-like"/>
</dbReference>
<dbReference type="GO" id="GO:0009002">
    <property type="term" value="F:serine-type D-Ala-D-Ala carboxypeptidase activity"/>
    <property type="evidence" value="ECO:0007669"/>
    <property type="project" value="UniProtKB-EC"/>
</dbReference>
<evidence type="ECO:0000313" key="15">
    <source>
        <dbReference type="Proteomes" id="UP000000657"/>
    </source>
</evidence>
<accession>Q0RRI4</accession>
<name>Q0RRI4_FRAAA</name>
<dbReference type="GO" id="GO:0008360">
    <property type="term" value="P:regulation of cell shape"/>
    <property type="evidence" value="ECO:0007669"/>
    <property type="project" value="UniProtKB-KW"/>
</dbReference>
<dbReference type="Proteomes" id="UP000000657">
    <property type="component" value="Chromosome"/>
</dbReference>
<proteinExistence type="inferred from homology"/>
<keyword evidence="4" id="KW-0133">Cell shape</keyword>
<evidence type="ECO:0000256" key="3">
    <source>
        <dbReference type="ARBA" id="ARBA00022801"/>
    </source>
</evidence>
<dbReference type="PANTHER" id="PTHR21581:SF33">
    <property type="entry name" value="D-ALANYL-D-ALANINE CARBOXYPEPTIDASE DACB"/>
    <property type="match status" value="1"/>
</dbReference>
<evidence type="ECO:0000256" key="5">
    <source>
        <dbReference type="ARBA" id="ARBA00022984"/>
    </source>
</evidence>
<feature type="region of interest" description="Disordered" evidence="10">
    <location>
        <begin position="42"/>
        <end position="75"/>
    </location>
</feature>
<keyword evidence="6" id="KW-0961">Cell wall biogenesis/degradation</keyword>
<feature type="transmembrane region" description="Helical" evidence="11">
    <location>
        <begin position="370"/>
        <end position="388"/>
    </location>
</feature>
<keyword evidence="11" id="KW-1133">Transmembrane helix</keyword>
<dbReference type="eggNOG" id="COG1686">
    <property type="taxonomic scope" value="Bacteria"/>
</dbReference>
<dbReference type="SUPFAM" id="SSF56601">
    <property type="entry name" value="beta-lactamase/transpeptidase-like"/>
    <property type="match status" value="1"/>
</dbReference>
<evidence type="ECO:0000256" key="8">
    <source>
        <dbReference type="PIRSR" id="PIRSR618044-2"/>
    </source>
</evidence>
<feature type="compositionally biased region" description="Low complexity" evidence="10">
    <location>
        <begin position="50"/>
        <end position="61"/>
    </location>
</feature>
<feature type="compositionally biased region" description="Low complexity" evidence="10">
    <location>
        <begin position="450"/>
        <end position="460"/>
    </location>
</feature>
<keyword evidence="2 12" id="KW-0732">Signal</keyword>
<dbReference type="InterPro" id="IPR001967">
    <property type="entry name" value="Peptidase_S11_N"/>
</dbReference>
<dbReference type="KEGG" id="fal:FRAAL1173"/>
<dbReference type="PANTHER" id="PTHR21581">
    <property type="entry name" value="D-ALANYL-D-ALANINE CARBOXYPEPTIDASE"/>
    <property type="match status" value="1"/>
</dbReference>
<feature type="binding site" evidence="8">
    <location>
        <position position="268"/>
    </location>
    <ligand>
        <name>substrate</name>
    </ligand>
</feature>
<feature type="domain" description="Peptidase S11 D-alanyl-D-alanine carboxypeptidase A N-terminal" evidence="13">
    <location>
        <begin position="77"/>
        <end position="297"/>
    </location>
</feature>
<feature type="region of interest" description="Disordered" evidence="10">
    <location>
        <begin position="392"/>
        <end position="541"/>
    </location>
</feature>
<dbReference type="InterPro" id="IPR018044">
    <property type="entry name" value="Peptidase_S11"/>
</dbReference>
<evidence type="ECO:0000259" key="13">
    <source>
        <dbReference type="Pfam" id="PF00768"/>
    </source>
</evidence>
<feature type="signal peptide" evidence="12">
    <location>
        <begin position="1"/>
        <end position="19"/>
    </location>
</feature>
<reference evidence="14 15" key="1">
    <citation type="journal article" date="2007" name="Genome Res.">
        <title>Genome characteristics of facultatively symbiotic Frankia sp. strains reflect host range and host plant biogeography.</title>
        <authorList>
            <person name="Normand P."/>
            <person name="Lapierre P."/>
            <person name="Tisa L.S."/>
            <person name="Gogarten J.P."/>
            <person name="Alloisio N."/>
            <person name="Bagnarol E."/>
            <person name="Bassi C.A."/>
            <person name="Berry A.M."/>
            <person name="Bickhart D.M."/>
            <person name="Choisne N."/>
            <person name="Couloux A."/>
            <person name="Cournoyer B."/>
            <person name="Cruveiller S."/>
            <person name="Daubin V."/>
            <person name="Demange N."/>
            <person name="Francino M.P."/>
            <person name="Goltsman E."/>
            <person name="Huang Y."/>
            <person name="Kopp O.R."/>
            <person name="Labarre L."/>
            <person name="Lapidus A."/>
            <person name="Lavire C."/>
            <person name="Marechal J."/>
            <person name="Martinez M."/>
            <person name="Mastronunzio J.E."/>
            <person name="Mullin B.C."/>
            <person name="Niemann J."/>
            <person name="Pujic P."/>
            <person name="Rawnsley T."/>
            <person name="Rouy Z."/>
            <person name="Schenowitz C."/>
            <person name="Sellstedt A."/>
            <person name="Tavares F."/>
            <person name="Tomkins J.P."/>
            <person name="Vallenet D."/>
            <person name="Valverde C."/>
            <person name="Wall L.G."/>
            <person name="Wang Y."/>
            <person name="Medigue C."/>
            <person name="Benson D.R."/>
        </authorList>
    </citation>
    <scope>NUCLEOTIDE SEQUENCE [LARGE SCALE GENOMIC DNA]</scope>
    <source>
        <strain evidence="15">DSM 45986 / CECT 9034 / ACN14a</strain>
    </source>
</reference>
<keyword evidence="5" id="KW-0573">Peptidoglycan synthesis</keyword>
<dbReference type="Gene3D" id="3.40.710.10">
    <property type="entry name" value="DD-peptidase/beta-lactamase superfamily"/>
    <property type="match status" value="1"/>
</dbReference>
<evidence type="ECO:0000256" key="12">
    <source>
        <dbReference type="SAM" id="SignalP"/>
    </source>
</evidence>
<dbReference type="GO" id="GO:0071555">
    <property type="term" value="P:cell wall organization"/>
    <property type="evidence" value="ECO:0007669"/>
    <property type="project" value="UniProtKB-KW"/>
</dbReference>
<feature type="compositionally biased region" description="Pro residues" evidence="10">
    <location>
        <begin position="62"/>
        <end position="75"/>
    </location>
</feature>
<evidence type="ECO:0000256" key="11">
    <source>
        <dbReference type="SAM" id="Phobius"/>
    </source>
</evidence>
<keyword evidence="11" id="KW-0472">Membrane</keyword>
<keyword evidence="14" id="KW-0645">Protease</keyword>
<evidence type="ECO:0000256" key="7">
    <source>
        <dbReference type="PIRSR" id="PIRSR618044-1"/>
    </source>
</evidence>
<evidence type="ECO:0000256" key="6">
    <source>
        <dbReference type="ARBA" id="ARBA00023316"/>
    </source>
</evidence>
<dbReference type="HOGENOM" id="CLU_027070_3_2_11"/>
<dbReference type="PRINTS" id="PR00725">
    <property type="entry name" value="DADACBPTASE1"/>
</dbReference>
<protein>
    <submittedName>
        <fullName evidence="14">D-alanyl-D-alanine carboxypeptidase (Partial match)</fullName>
        <ecNumber evidence="14">3.4.16.4</ecNumber>
    </submittedName>
</protein>
<evidence type="ECO:0000256" key="4">
    <source>
        <dbReference type="ARBA" id="ARBA00022960"/>
    </source>
</evidence>
<feature type="chain" id="PRO_5004176149" evidence="12">
    <location>
        <begin position="20"/>
        <end position="541"/>
    </location>
</feature>
<feature type="active site" description="Proton acceptor" evidence="7">
    <location>
        <position position="111"/>
    </location>
</feature>
<dbReference type="Pfam" id="PF00768">
    <property type="entry name" value="Peptidase_S11"/>
    <property type="match status" value="1"/>
</dbReference>
<evidence type="ECO:0000256" key="9">
    <source>
        <dbReference type="RuleBase" id="RU004016"/>
    </source>
</evidence>
<feature type="active site" description="Acyl-ester intermediate" evidence="7">
    <location>
        <position position="108"/>
    </location>
</feature>
<dbReference type="EC" id="3.4.16.4" evidence="14"/>
<organism evidence="14 15">
    <name type="scientific">Frankia alni (strain DSM 45986 / CECT 9034 / ACN14a)</name>
    <dbReference type="NCBI Taxonomy" id="326424"/>
    <lineage>
        <taxon>Bacteria</taxon>
        <taxon>Bacillati</taxon>
        <taxon>Actinomycetota</taxon>
        <taxon>Actinomycetes</taxon>
        <taxon>Frankiales</taxon>
        <taxon>Frankiaceae</taxon>
        <taxon>Frankia</taxon>
    </lineage>
</organism>
<keyword evidence="11" id="KW-0812">Transmembrane</keyword>
<dbReference type="STRING" id="326424.FRAAL1173"/>